<dbReference type="PANTHER" id="PTHR13847:SF289">
    <property type="entry name" value="GLYCINE OXIDASE"/>
    <property type="match status" value="1"/>
</dbReference>
<comment type="caution">
    <text evidence="3">The sequence shown here is derived from an EMBL/GenBank/DDBJ whole genome shotgun (WGS) entry which is preliminary data.</text>
</comment>
<reference evidence="3" key="1">
    <citation type="submission" date="2021-04" db="EMBL/GenBank/DDBJ databases">
        <title>Pseudaminobacter soli sp. nov., isolated from paddy soil contaminated by heavy metals.</title>
        <authorList>
            <person name="Zhang K."/>
        </authorList>
    </citation>
    <scope>NUCLEOTIDE SEQUENCE</scope>
    <source>
        <strain evidence="3">19-2017</strain>
    </source>
</reference>
<dbReference type="AlphaFoldDB" id="A0A942E2R8"/>
<dbReference type="Gene3D" id="3.50.50.60">
    <property type="entry name" value="FAD/NAD(P)-binding domain"/>
    <property type="match status" value="1"/>
</dbReference>
<dbReference type="InterPro" id="IPR006076">
    <property type="entry name" value="FAD-dep_OxRdtase"/>
</dbReference>
<keyword evidence="1" id="KW-0560">Oxidoreductase</keyword>
<keyword evidence="4" id="KW-1185">Reference proteome</keyword>
<dbReference type="Proteomes" id="UP000680348">
    <property type="component" value="Unassembled WGS sequence"/>
</dbReference>
<dbReference type="Gene3D" id="3.30.9.10">
    <property type="entry name" value="D-Amino Acid Oxidase, subunit A, domain 2"/>
    <property type="match status" value="1"/>
</dbReference>
<dbReference type="GO" id="GO:0016491">
    <property type="term" value="F:oxidoreductase activity"/>
    <property type="evidence" value="ECO:0007669"/>
    <property type="project" value="UniProtKB-KW"/>
</dbReference>
<accession>A0A942E2R8</accession>
<evidence type="ECO:0000313" key="4">
    <source>
        <dbReference type="Proteomes" id="UP000680348"/>
    </source>
</evidence>
<gene>
    <name evidence="3" type="ORF">KEU06_02310</name>
</gene>
<name>A0A942E2R8_9HYPH</name>
<evidence type="ECO:0000313" key="3">
    <source>
        <dbReference type="EMBL" id="MBS3647457.1"/>
    </source>
</evidence>
<dbReference type="PANTHER" id="PTHR13847">
    <property type="entry name" value="SARCOSINE DEHYDROGENASE-RELATED"/>
    <property type="match status" value="1"/>
</dbReference>
<dbReference type="GO" id="GO:0005737">
    <property type="term" value="C:cytoplasm"/>
    <property type="evidence" value="ECO:0007669"/>
    <property type="project" value="TreeGrafter"/>
</dbReference>
<evidence type="ECO:0000259" key="2">
    <source>
        <dbReference type="Pfam" id="PF01266"/>
    </source>
</evidence>
<feature type="domain" description="FAD dependent oxidoreductase" evidence="2">
    <location>
        <begin position="4"/>
        <end position="335"/>
    </location>
</feature>
<dbReference type="RefSeq" id="WP_188252988.1">
    <property type="nucleotide sequence ID" value="NZ_JABVCF010000001.1"/>
</dbReference>
<proteinExistence type="predicted"/>
<evidence type="ECO:0000256" key="1">
    <source>
        <dbReference type="ARBA" id="ARBA00023002"/>
    </source>
</evidence>
<dbReference type="InterPro" id="IPR036188">
    <property type="entry name" value="FAD/NAD-bd_sf"/>
</dbReference>
<dbReference type="EMBL" id="JAGWCR010000001">
    <property type="protein sequence ID" value="MBS3647457.1"/>
    <property type="molecule type" value="Genomic_DNA"/>
</dbReference>
<protein>
    <submittedName>
        <fullName evidence="3">FAD-binding oxidoreductase</fullName>
    </submittedName>
</protein>
<sequence>MAKHVAVIGAGIIGASVAWHLSRAGCAVTLIDAGDGGGVATPCSFAWINASWGNPEYYSHFRRRSMQGWKRLQAEVPGISVDWCGSLTWDLSPAELAEYADEHGRWGYDLRWVDPAAMAAIEPNLRTPPDRALHVSEEGMVEPVAAARAMIEGAQANGARVLTETSVARMVLRNGRAVGLETDAGAVIESDEIVAAAGENTAKLLSGTGIELRMSAPPGLIMHSTISQKRLLNGLLISPDLHVRQTKEGRLIAGSDFAGGDPQGRPEEMARDLLDRVRAMVEGAEQLDLDFFTVGRRPTPADGFPAIGRVAEGIYVTVLHSGVTLAPIVGELAARAIALGERDPDLAPYDPLREALA</sequence>
<dbReference type="Pfam" id="PF01266">
    <property type="entry name" value="DAO"/>
    <property type="match status" value="1"/>
</dbReference>
<organism evidence="3 4">
    <name type="scientific">Pseudaminobacter soli</name>
    <name type="common">ex Zhang et al. 2022</name>
    <dbReference type="NCBI Taxonomy" id="2831468"/>
    <lineage>
        <taxon>Bacteria</taxon>
        <taxon>Pseudomonadati</taxon>
        <taxon>Pseudomonadota</taxon>
        <taxon>Alphaproteobacteria</taxon>
        <taxon>Hyphomicrobiales</taxon>
        <taxon>Phyllobacteriaceae</taxon>
        <taxon>Pseudaminobacter</taxon>
    </lineage>
</organism>
<dbReference type="SUPFAM" id="SSF51905">
    <property type="entry name" value="FAD/NAD(P)-binding domain"/>
    <property type="match status" value="1"/>
</dbReference>